<protein>
    <submittedName>
        <fullName evidence="3">Di-glucose binding within endoplasmic reticulum</fullName>
    </submittedName>
</protein>
<dbReference type="Pfam" id="PF11721">
    <property type="entry name" value="Malectin"/>
    <property type="match status" value="1"/>
</dbReference>
<feature type="domain" description="Malectin" evidence="2">
    <location>
        <begin position="78"/>
        <end position="206"/>
    </location>
</feature>
<dbReference type="Proteomes" id="UP000198507">
    <property type="component" value="Unassembled WGS sequence"/>
</dbReference>
<accession>A0A1I0F9B4</accession>
<reference evidence="4" key="1">
    <citation type="submission" date="2016-10" db="EMBL/GenBank/DDBJ databases">
        <authorList>
            <person name="Varghese N."/>
            <person name="Submissions S."/>
        </authorList>
    </citation>
    <scope>NUCLEOTIDE SEQUENCE [LARGE SCALE GENOMIC DNA]</scope>
    <source>
        <strain evidence="4">DSM 44209</strain>
    </source>
</reference>
<evidence type="ECO:0000256" key="1">
    <source>
        <dbReference type="SAM" id="MobiDB-lite"/>
    </source>
</evidence>
<dbReference type="InterPro" id="IPR021720">
    <property type="entry name" value="Malectin_dom"/>
</dbReference>
<keyword evidence="4" id="KW-1185">Reference proteome</keyword>
<evidence type="ECO:0000313" key="4">
    <source>
        <dbReference type="Proteomes" id="UP000198507"/>
    </source>
</evidence>
<organism evidence="3 4">
    <name type="scientific">Geodermatophilus poikilotrophus</name>
    <dbReference type="NCBI Taxonomy" id="1333667"/>
    <lineage>
        <taxon>Bacteria</taxon>
        <taxon>Bacillati</taxon>
        <taxon>Actinomycetota</taxon>
        <taxon>Actinomycetes</taxon>
        <taxon>Geodermatophilales</taxon>
        <taxon>Geodermatophilaceae</taxon>
        <taxon>Geodermatophilus</taxon>
    </lineage>
</organism>
<feature type="region of interest" description="Disordered" evidence="1">
    <location>
        <begin position="247"/>
        <end position="291"/>
    </location>
</feature>
<dbReference type="AlphaFoldDB" id="A0A1I0F9B4"/>
<dbReference type="Gene3D" id="2.60.120.430">
    <property type="entry name" value="Galactose-binding lectin"/>
    <property type="match status" value="1"/>
</dbReference>
<dbReference type="RefSeq" id="WP_091445104.1">
    <property type="nucleotide sequence ID" value="NZ_FOIE01000005.1"/>
</dbReference>
<sequence>MPRHARPRSGAHPVRAARPARPARRSAFWWSGLLLGLAAVVAGLGVPGLGVPGLITDLETARASSSCPQGTTDRVPVARVNLGGAAVTVAGQTWSADPYLSSGGAAAATGGDIAGTEADELYRTAHEGDFAYEVAVPARGRYVTRLHFAELADGGGSWREGRRVFSVNVEGGRPEVRDLDLAASHGVRRAVVIDSANQVRDGELTIVGRGSVGRPVISAVEVFQQLSRGTCRPVSPGAAAAGVAPAAPVAPAPSAPAPQQAPSSAPTPPVPSSPVPADQAPSGAVPAKPGSSLPAAAGAAMGMLTVDAGRPFAAASAWNTPVAANPVLDPRSAAMVRSVAPADRATANLYAYGDPVFTAVAGTPTAAVDCTENWGTCDLEKAPIRIPADAQPTSGSDGRMIVVDLAAGTSCDFWQARKAGTGRWTTSWGTCAPLTGNGAGPQGGATGGGVNALAGVIRTFEMRNLTIPHALSIATNNSCAGQFRSPATKTDGSSTRSDCVPEGARLQLDPSIDVDAIPGITPAEKAVARALQVYGAINRDNCGSNICVAFEAPIGEADPYPAVGLDRDYHTMPNIPWTRLRVIAG</sequence>
<proteinExistence type="predicted"/>
<name>A0A1I0F9B4_9ACTN</name>
<evidence type="ECO:0000259" key="2">
    <source>
        <dbReference type="Pfam" id="PF11721"/>
    </source>
</evidence>
<dbReference type="OrthoDB" id="8771597at2"/>
<feature type="compositionally biased region" description="Pro residues" evidence="1">
    <location>
        <begin position="265"/>
        <end position="274"/>
    </location>
</feature>
<dbReference type="EMBL" id="FOIE01000005">
    <property type="protein sequence ID" value="SET54781.1"/>
    <property type="molecule type" value="Genomic_DNA"/>
</dbReference>
<evidence type="ECO:0000313" key="3">
    <source>
        <dbReference type="EMBL" id="SET54781.1"/>
    </source>
</evidence>
<gene>
    <name evidence="3" type="ORF">SAMN04488546_2841</name>
</gene>